<organism evidence="1 2">
    <name type="scientific">Panaeolus cyanescens</name>
    <dbReference type="NCBI Taxonomy" id="181874"/>
    <lineage>
        <taxon>Eukaryota</taxon>
        <taxon>Fungi</taxon>
        <taxon>Dikarya</taxon>
        <taxon>Basidiomycota</taxon>
        <taxon>Agaricomycotina</taxon>
        <taxon>Agaricomycetes</taxon>
        <taxon>Agaricomycetidae</taxon>
        <taxon>Agaricales</taxon>
        <taxon>Agaricineae</taxon>
        <taxon>Galeropsidaceae</taxon>
        <taxon>Panaeolus</taxon>
    </lineage>
</organism>
<dbReference type="InParanoid" id="A0A409Y874"/>
<sequence>MACSTNPYSYPIYPGHLRIVEAVTKARTATSSASYASDGFEILKEAASTYGNYVGRKTQKIISSAQNVVLPRKANLQSLRIPQNLKQATFGHLFLSNDQPDDHDVPFLREALKAAETLLAEQIISGAAQRKTSSKIVELENGVLLLKSALSTIRRIPYDILQAIFTWHLPTPCTSLPQAYIPTEQLAWSWTLSQVCRTWRHVALSTPQLWNHLPRLTLQRFDPSGDCRRRQERLEFMIKYADELPLHLFIDSETLQISSSQRPLLELLVQHAERWGTVVIIGNTSFLTSIVGVKGRLNQLHRLSLFLSSPPPASDIDYDIFSVAPNLQHIFMNGDHHNLRLPISATLTHYEALLDRWTAGIGHASSYASTLHTLILQGVSLSPLPESITFPNLKRFSFRLDRGHSHLGALHQMTLPELEELVICGDHQDILTTTHALLARSASATKQSFPLQKIHISDSSFPWITDNPMLFVTILELTPSLQTLEVLLPPVEVLKRLTRLDVNEVIAPALECLEFILLTHLSSDEISALNELAVARCEMKPQGALQACKLLKSFTLYDEYTYSSEPRLMRCHRLLEDWWRKSESPERRITRVPSISSHSSGSAASFSDPFFPMPLLPLDILRNSITDLVGSGQGVQHISKQQASEVVSQLEKCQTDITVNDIAISRVDAVLYQLAHRLQNLSEQTPNLSPHLSNLRDAISNAVGIWSPLIDEQFSSVHWVFGELNENVFLTYVPKHHSIRTDSERKDLVFNLSGKPHAFFAEHEALCAEFRVSECMRTYPVY</sequence>
<dbReference type="OrthoDB" id="3365698at2759"/>
<dbReference type="Gene3D" id="1.20.1280.50">
    <property type="match status" value="1"/>
</dbReference>
<dbReference type="Proteomes" id="UP000284842">
    <property type="component" value="Unassembled WGS sequence"/>
</dbReference>
<evidence type="ECO:0000313" key="2">
    <source>
        <dbReference type="Proteomes" id="UP000284842"/>
    </source>
</evidence>
<comment type="caution">
    <text evidence="1">The sequence shown here is derived from an EMBL/GenBank/DDBJ whole genome shotgun (WGS) entry which is preliminary data.</text>
</comment>
<keyword evidence="2" id="KW-1185">Reference proteome</keyword>
<proteinExistence type="predicted"/>
<name>A0A409Y874_9AGAR</name>
<gene>
    <name evidence="1" type="ORF">CVT24_009311</name>
</gene>
<dbReference type="AlphaFoldDB" id="A0A409Y874"/>
<evidence type="ECO:0000313" key="1">
    <source>
        <dbReference type="EMBL" id="PPQ99266.1"/>
    </source>
</evidence>
<dbReference type="EMBL" id="NHTK01001365">
    <property type="protein sequence ID" value="PPQ99266.1"/>
    <property type="molecule type" value="Genomic_DNA"/>
</dbReference>
<accession>A0A409Y874</accession>
<reference evidence="1 2" key="1">
    <citation type="journal article" date="2018" name="Evol. Lett.">
        <title>Horizontal gene cluster transfer increased hallucinogenic mushroom diversity.</title>
        <authorList>
            <person name="Reynolds H.T."/>
            <person name="Vijayakumar V."/>
            <person name="Gluck-Thaler E."/>
            <person name="Korotkin H.B."/>
            <person name="Matheny P.B."/>
            <person name="Slot J.C."/>
        </authorList>
    </citation>
    <scope>NUCLEOTIDE SEQUENCE [LARGE SCALE GENOMIC DNA]</scope>
    <source>
        <strain evidence="1 2">2629</strain>
    </source>
</reference>
<protein>
    <submittedName>
        <fullName evidence="1">Uncharacterized protein</fullName>
    </submittedName>
</protein>